<dbReference type="AlphaFoldDB" id="A0A256GJI6"/>
<evidence type="ECO:0000313" key="2">
    <source>
        <dbReference type="Proteomes" id="UP000216188"/>
    </source>
</evidence>
<comment type="caution">
    <text evidence="1">The sequence shown here is derived from an EMBL/GenBank/DDBJ whole genome shotgun (WGS) entry which is preliminary data.</text>
</comment>
<organism evidence="1 2">
    <name type="scientific">Brucella pseudogrignonensis</name>
    <dbReference type="NCBI Taxonomy" id="419475"/>
    <lineage>
        <taxon>Bacteria</taxon>
        <taxon>Pseudomonadati</taxon>
        <taxon>Pseudomonadota</taxon>
        <taxon>Alphaproteobacteria</taxon>
        <taxon>Hyphomicrobiales</taxon>
        <taxon>Brucellaceae</taxon>
        <taxon>Brucella/Ochrobactrum group</taxon>
        <taxon>Brucella</taxon>
    </lineage>
</organism>
<dbReference type="EMBL" id="NNRM01000017">
    <property type="protein sequence ID" value="OYR27334.1"/>
    <property type="molecule type" value="Genomic_DNA"/>
</dbReference>
<name>A0A256GJI6_9HYPH</name>
<sequence length="37" mass="4135">MTDMSLYTPEILLSSSGVIFPVKDAIDFTARLTTFPR</sequence>
<evidence type="ECO:0000313" key="1">
    <source>
        <dbReference type="EMBL" id="OYR27334.1"/>
    </source>
</evidence>
<accession>A0A256GJI6</accession>
<keyword evidence="2" id="KW-1185">Reference proteome</keyword>
<reference evidence="1 2" key="1">
    <citation type="submission" date="2017-07" db="EMBL/GenBank/DDBJ databases">
        <title>Phylogenetic study on the rhizospheric bacterium Ochrobactrum sp. A44.</title>
        <authorList>
            <person name="Krzyzanowska D.M."/>
            <person name="Ossowicki A."/>
            <person name="Rajewska M."/>
            <person name="Maciag T."/>
            <person name="Kaczynski Z."/>
            <person name="Czerwicka M."/>
            <person name="Jafra S."/>
        </authorList>
    </citation>
    <scope>NUCLEOTIDE SEQUENCE [LARGE SCALE GENOMIC DNA]</scope>
    <source>
        <strain evidence="1 2">CCUG 30717</strain>
    </source>
</reference>
<dbReference type="Proteomes" id="UP000216188">
    <property type="component" value="Unassembled WGS sequence"/>
</dbReference>
<gene>
    <name evidence="1" type="ORF">CEV34_1497</name>
</gene>
<proteinExistence type="predicted"/>
<protein>
    <submittedName>
        <fullName evidence="1">Uncharacterized protein</fullName>
    </submittedName>
</protein>